<dbReference type="SUPFAM" id="SSF47413">
    <property type="entry name" value="lambda repressor-like DNA-binding domains"/>
    <property type="match status" value="1"/>
</dbReference>
<dbReference type="HOGENOM" id="CLU_136757_0_1_7"/>
<organism evidence="2 3">
    <name type="scientific">Megalodesulfovibrio gigas (strain ATCC 19364 / DSM 1382 / NCIMB 9332 / VKM B-1759)</name>
    <name type="common">Desulfovibrio gigas</name>
    <dbReference type="NCBI Taxonomy" id="1121448"/>
    <lineage>
        <taxon>Bacteria</taxon>
        <taxon>Pseudomonadati</taxon>
        <taxon>Thermodesulfobacteriota</taxon>
        <taxon>Desulfovibrionia</taxon>
        <taxon>Desulfovibrionales</taxon>
        <taxon>Desulfovibrionaceae</taxon>
        <taxon>Megalodesulfovibrio</taxon>
    </lineage>
</organism>
<gene>
    <name evidence="2" type="ORF">DGI_3167</name>
</gene>
<dbReference type="PROSITE" id="PS50943">
    <property type="entry name" value="HTH_CROC1"/>
    <property type="match status" value="1"/>
</dbReference>
<dbReference type="InterPro" id="IPR010982">
    <property type="entry name" value="Lambda_DNA-bd_dom_sf"/>
</dbReference>
<dbReference type="Proteomes" id="UP000016587">
    <property type="component" value="Chromosome"/>
</dbReference>
<dbReference type="KEGG" id="dgg:DGI_3167"/>
<dbReference type="STRING" id="1121448.DGI_3167"/>
<evidence type="ECO:0000313" key="3">
    <source>
        <dbReference type="Proteomes" id="UP000016587"/>
    </source>
</evidence>
<accession>T2GF09</accession>
<dbReference type="SMART" id="SM00530">
    <property type="entry name" value="HTH_XRE"/>
    <property type="match status" value="1"/>
</dbReference>
<keyword evidence="3" id="KW-1185">Reference proteome</keyword>
<evidence type="ECO:0000259" key="1">
    <source>
        <dbReference type="PROSITE" id="PS50943"/>
    </source>
</evidence>
<proteinExistence type="predicted"/>
<dbReference type="CDD" id="cd00093">
    <property type="entry name" value="HTH_XRE"/>
    <property type="match status" value="1"/>
</dbReference>
<sequence>MNARTEHQILLGPDGTPMFAVIPYADYEEHFEGRPDEDVLLPHEVVKLNALEGKSLICAWREHLGLTQREVAERMGIKQPSYAAMEAPDARPRVATLKKIAAAMGVEWEQLRA</sequence>
<dbReference type="Pfam" id="PF01381">
    <property type="entry name" value="HTH_3"/>
    <property type="match status" value="1"/>
</dbReference>
<dbReference type="OrthoDB" id="5679339at2"/>
<dbReference type="RefSeq" id="WP_021761966.1">
    <property type="nucleotide sequence ID" value="NC_022444.1"/>
</dbReference>
<dbReference type="InterPro" id="IPR001387">
    <property type="entry name" value="Cro/C1-type_HTH"/>
</dbReference>
<feature type="domain" description="HTH cro/C1-type" evidence="1">
    <location>
        <begin position="59"/>
        <end position="111"/>
    </location>
</feature>
<dbReference type="GO" id="GO:0003677">
    <property type="term" value="F:DNA binding"/>
    <property type="evidence" value="ECO:0007669"/>
    <property type="project" value="InterPro"/>
</dbReference>
<dbReference type="Gene3D" id="1.10.260.40">
    <property type="entry name" value="lambda repressor-like DNA-binding domains"/>
    <property type="match status" value="1"/>
</dbReference>
<name>T2GF09_MEGG1</name>
<dbReference type="EMBL" id="CP006585">
    <property type="protein sequence ID" value="AGW14878.1"/>
    <property type="molecule type" value="Genomic_DNA"/>
</dbReference>
<reference evidence="2 3" key="1">
    <citation type="journal article" date="2013" name="J. Bacteriol.">
        <title>Roles of HynAB and Ech, the only two hydrogenases found in the model sulfate reducer Desulfovibrio gigas.</title>
        <authorList>
            <person name="Morais-Silva F.O."/>
            <person name="Santos C.I."/>
            <person name="Rodrigues R."/>
            <person name="Pereira I.A."/>
            <person name="Rodrigues-Pousada C."/>
        </authorList>
    </citation>
    <scope>NUCLEOTIDE SEQUENCE [LARGE SCALE GENOMIC DNA]</scope>
    <source>
        <strain evidence="3">ATCC 19364 / DSM 1382 / NCIMB 9332 / VKM B-1759</strain>
    </source>
</reference>
<dbReference type="AlphaFoldDB" id="T2GF09"/>
<protein>
    <submittedName>
        <fullName evidence="2">Putative XRE family transcriptional regulator</fullName>
    </submittedName>
</protein>
<dbReference type="PATRIC" id="fig|1121448.10.peg.3126"/>
<evidence type="ECO:0000313" key="2">
    <source>
        <dbReference type="EMBL" id="AGW14878.1"/>
    </source>
</evidence>
<dbReference type="eggNOG" id="COG1396">
    <property type="taxonomic scope" value="Bacteria"/>
</dbReference>
<reference evidence="3" key="2">
    <citation type="submission" date="2013-07" db="EMBL/GenBank/DDBJ databases">
        <authorList>
            <person name="Morais-Silva F.O."/>
            <person name="Rezende A.M."/>
            <person name="Pimentel C."/>
            <person name="Resende D.M."/>
            <person name="Santos C.I."/>
            <person name="Clemente C."/>
            <person name="de Oliveira L.M."/>
            <person name="da Silva S.M."/>
            <person name="Costa D.A."/>
            <person name="Varela-Raposo A."/>
            <person name="Horacio E.C.A."/>
            <person name="Matos M."/>
            <person name="Flores O."/>
            <person name="Ruiz J.C."/>
            <person name="Rodrigues-Pousada C."/>
        </authorList>
    </citation>
    <scope>NUCLEOTIDE SEQUENCE [LARGE SCALE GENOMIC DNA]</scope>
    <source>
        <strain evidence="3">ATCC 19364 / DSM 1382 / NCIMB 9332 / VKM B-1759</strain>
    </source>
</reference>